<dbReference type="CDD" id="cd06581">
    <property type="entry name" value="TM_PBP1_LivM_like"/>
    <property type="match status" value="1"/>
</dbReference>
<evidence type="ECO:0000256" key="6">
    <source>
        <dbReference type="SAM" id="Phobius"/>
    </source>
</evidence>
<sequence length="344" mass="35308">MSAEAVEVRRGGRASWVALGALGVVVVLLAVVVPYQVSLGTLSNLVGLFVLVILGTTWNLMAGYAGMVSIGQQAFIGIGGYGVIHLSDAVGLPLLAAVGAAAVLSGLVAWATSFLVFRLAGGYFAIGTWVVAEVLKLVTGQVDALGGGSGLSLLAFRGTDRVTRVATVYWLGLALAVLVVLAAYLLMRSRTGLGLTALRDDPTAAAGLGVPVTRAKRVVYVGSSAAVGLAGALTALTTLRVTPESVFSVQFTAAMIFVVLIGGIGTIEGPILGAVVYFLLEDRLADLGAWYLVVLGLVAVVVVLVAPRGLWGLLTRVAPIEVFPLSHRVGPRGPVRDAGLPSRT</sequence>
<evidence type="ECO:0000313" key="7">
    <source>
        <dbReference type="EMBL" id="GAA1931239.1"/>
    </source>
</evidence>
<name>A0ABP5B4Z6_9ACTN</name>
<evidence type="ECO:0000256" key="5">
    <source>
        <dbReference type="ARBA" id="ARBA00023136"/>
    </source>
</evidence>
<keyword evidence="5 6" id="KW-0472">Membrane</keyword>
<organism evidence="7 8">
    <name type="scientific">Nocardioides lentus</name>
    <dbReference type="NCBI Taxonomy" id="338077"/>
    <lineage>
        <taxon>Bacteria</taxon>
        <taxon>Bacillati</taxon>
        <taxon>Actinomycetota</taxon>
        <taxon>Actinomycetes</taxon>
        <taxon>Propionibacteriales</taxon>
        <taxon>Nocardioidaceae</taxon>
        <taxon>Nocardioides</taxon>
    </lineage>
</organism>
<dbReference type="RefSeq" id="WP_344009331.1">
    <property type="nucleotide sequence ID" value="NZ_BAAAMY010000014.1"/>
</dbReference>
<evidence type="ECO:0000256" key="4">
    <source>
        <dbReference type="ARBA" id="ARBA00022989"/>
    </source>
</evidence>
<feature type="transmembrane region" description="Helical" evidence="6">
    <location>
        <begin position="90"/>
        <end position="110"/>
    </location>
</feature>
<keyword evidence="4 6" id="KW-1133">Transmembrane helix</keyword>
<keyword evidence="8" id="KW-1185">Reference proteome</keyword>
<evidence type="ECO:0000313" key="8">
    <source>
        <dbReference type="Proteomes" id="UP001501612"/>
    </source>
</evidence>
<dbReference type="PANTHER" id="PTHR30482:SF17">
    <property type="entry name" value="ABC TRANSPORTER ATP-BINDING PROTEIN"/>
    <property type="match status" value="1"/>
</dbReference>
<accession>A0ABP5B4Z6</accession>
<feature type="transmembrane region" description="Helical" evidence="6">
    <location>
        <begin position="218"/>
        <end position="239"/>
    </location>
</feature>
<feature type="transmembrane region" description="Helical" evidence="6">
    <location>
        <begin position="168"/>
        <end position="187"/>
    </location>
</feature>
<evidence type="ECO:0000256" key="2">
    <source>
        <dbReference type="ARBA" id="ARBA00022475"/>
    </source>
</evidence>
<evidence type="ECO:0000256" key="3">
    <source>
        <dbReference type="ARBA" id="ARBA00022692"/>
    </source>
</evidence>
<feature type="transmembrane region" description="Helical" evidence="6">
    <location>
        <begin position="251"/>
        <end position="277"/>
    </location>
</feature>
<gene>
    <name evidence="7" type="ORF">GCM10009737_36510</name>
</gene>
<dbReference type="Proteomes" id="UP001501612">
    <property type="component" value="Unassembled WGS sequence"/>
</dbReference>
<dbReference type="PANTHER" id="PTHR30482">
    <property type="entry name" value="HIGH-AFFINITY BRANCHED-CHAIN AMINO ACID TRANSPORT SYSTEM PERMEASE"/>
    <property type="match status" value="1"/>
</dbReference>
<comment type="subcellular location">
    <subcellularLocation>
        <location evidence="1">Cell membrane</location>
        <topology evidence="1">Multi-pass membrane protein</topology>
    </subcellularLocation>
</comment>
<feature type="transmembrane region" description="Helical" evidence="6">
    <location>
        <begin position="14"/>
        <end position="33"/>
    </location>
</feature>
<dbReference type="InterPro" id="IPR043428">
    <property type="entry name" value="LivM-like"/>
</dbReference>
<proteinExistence type="predicted"/>
<reference evidence="8" key="1">
    <citation type="journal article" date="2019" name="Int. J. Syst. Evol. Microbiol.">
        <title>The Global Catalogue of Microorganisms (GCM) 10K type strain sequencing project: providing services to taxonomists for standard genome sequencing and annotation.</title>
        <authorList>
            <consortium name="The Broad Institute Genomics Platform"/>
            <consortium name="The Broad Institute Genome Sequencing Center for Infectious Disease"/>
            <person name="Wu L."/>
            <person name="Ma J."/>
        </authorList>
    </citation>
    <scope>NUCLEOTIDE SEQUENCE [LARGE SCALE GENOMIC DNA]</scope>
    <source>
        <strain evidence="8">JCM 14046</strain>
    </source>
</reference>
<keyword evidence="3 6" id="KW-0812">Transmembrane</keyword>
<comment type="caution">
    <text evidence="7">The sequence shown here is derived from an EMBL/GenBank/DDBJ whole genome shotgun (WGS) entry which is preliminary data.</text>
</comment>
<keyword evidence="2" id="KW-1003">Cell membrane</keyword>
<dbReference type="InterPro" id="IPR001851">
    <property type="entry name" value="ABC_transp_permease"/>
</dbReference>
<dbReference type="Pfam" id="PF02653">
    <property type="entry name" value="BPD_transp_2"/>
    <property type="match status" value="1"/>
</dbReference>
<feature type="transmembrane region" description="Helical" evidence="6">
    <location>
        <begin position="289"/>
        <end position="306"/>
    </location>
</feature>
<protein>
    <submittedName>
        <fullName evidence="7">Branched-chain amino acid ABC transporter permease</fullName>
    </submittedName>
</protein>
<dbReference type="EMBL" id="BAAAMY010000014">
    <property type="protein sequence ID" value="GAA1931239.1"/>
    <property type="molecule type" value="Genomic_DNA"/>
</dbReference>
<evidence type="ECO:0000256" key="1">
    <source>
        <dbReference type="ARBA" id="ARBA00004651"/>
    </source>
</evidence>